<feature type="compositionally biased region" description="Basic and acidic residues" evidence="1">
    <location>
        <begin position="377"/>
        <end position="391"/>
    </location>
</feature>
<sequence>MTDKPSEGSSISDEAWEKFIQDAERDRASAPKEPSARARMVAERLRALDEAEARKSRAGRRWGRKKASAEPRQPEGWRTGPAWQEMNGRNSRRRKVWSGLGVLLAVAVAVIALKPSAALSLLPGGSDDSAGAPAPASPLAPETSRPSGAPADADGLPTRKRPFTGSPAERWAAGADAIEVPKVSKAVRGVSAARITTALGLTKDFLVASNLDRDVLYGAEPKKALALVDPLQRDYLSDLRSALRHPTVKNDPTWIFTRFDPDKVELVGTEVRVRGRMTVEPGDLAGQARIRADYTFVYPLARAGGGNEVVRTIVRRVVEVHVLDPAEFQGTEGRIWVYDLDGEISNDNCRDGDGLIQPLFQDDLAASPGSSGEVVDPYDRSRGLERGRSEGDCGTVSRT</sequence>
<dbReference type="AlphaFoldDB" id="A0AB39Q4Q1"/>
<reference evidence="3" key="1">
    <citation type="submission" date="2024-07" db="EMBL/GenBank/DDBJ databases">
        <authorList>
            <person name="Yu S.T."/>
        </authorList>
    </citation>
    <scope>NUCLEOTIDE SEQUENCE</scope>
    <source>
        <strain evidence="3">R28</strain>
    </source>
</reference>
<evidence type="ECO:0000313" key="3">
    <source>
        <dbReference type="EMBL" id="XDQ37083.1"/>
    </source>
</evidence>
<dbReference type="RefSeq" id="WP_369171793.1">
    <property type="nucleotide sequence ID" value="NZ_CP163439.1"/>
</dbReference>
<keyword evidence="2" id="KW-0472">Membrane</keyword>
<feature type="compositionally biased region" description="Low complexity" evidence="1">
    <location>
        <begin position="126"/>
        <end position="141"/>
    </location>
</feature>
<proteinExistence type="predicted"/>
<feature type="compositionally biased region" description="Basic and acidic residues" evidence="1">
    <location>
        <begin position="15"/>
        <end position="55"/>
    </location>
</feature>
<evidence type="ECO:0000256" key="2">
    <source>
        <dbReference type="SAM" id="Phobius"/>
    </source>
</evidence>
<dbReference type="EMBL" id="CP163439">
    <property type="protein sequence ID" value="XDQ37083.1"/>
    <property type="molecule type" value="Genomic_DNA"/>
</dbReference>
<feature type="region of interest" description="Disordered" evidence="1">
    <location>
        <begin position="366"/>
        <end position="399"/>
    </location>
</feature>
<keyword evidence="2" id="KW-0812">Transmembrane</keyword>
<feature type="transmembrane region" description="Helical" evidence="2">
    <location>
        <begin position="96"/>
        <end position="113"/>
    </location>
</feature>
<evidence type="ECO:0000256" key="1">
    <source>
        <dbReference type="SAM" id="MobiDB-lite"/>
    </source>
</evidence>
<feature type="region of interest" description="Disordered" evidence="1">
    <location>
        <begin position="126"/>
        <end position="167"/>
    </location>
</feature>
<gene>
    <name evidence="3" type="ORF">AB5J49_29200</name>
</gene>
<name>A0AB39Q4Q1_9ACTN</name>
<feature type="compositionally biased region" description="Basic residues" evidence="1">
    <location>
        <begin position="56"/>
        <end position="66"/>
    </location>
</feature>
<organism evidence="3">
    <name type="scientific">Streptomyces sp. R28</name>
    <dbReference type="NCBI Taxonomy" id="3238628"/>
    <lineage>
        <taxon>Bacteria</taxon>
        <taxon>Bacillati</taxon>
        <taxon>Actinomycetota</taxon>
        <taxon>Actinomycetes</taxon>
        <taxon>Kitasatosporales</taxon>
        <taxon>Streptomycetaceae</taxon>
        <taxon>Streptomyces</taxon>
    </lineage>
</organism>
<accession>A0AB39Q4Q1</accession>
<keyword evidence="2" id="KW-1133">Transmembrane helix</keyword>
<protein>
    <submittedName>
        <fullName evidence="3">Uncharacterized protein</fullName>
    </submittedName>
</protein>
<feature type="region of interest" description="Disordered" evidence="1">
    <location>
        <begin position="1"/>
        <end position="90"/>
    </location>
</feature>